<comment type="function">
    <text evidence="11">Mannosyltransferase involved in glycosylphosphatidylinositol-anchor biosynthesis.</text>
</comment>
<evidence type="ECO:0000256" key="7">
    <source>
        <dbReference type="ARBA" id="ARBA00022692"/>
    </source>
</evidence>
<evidence type="ECO:0000256" key="11">
    <source>
        <dbReference type="RuleBase" id="RU363112"/>
    </source>
</evidence>
<keyword evidence="12" id="KW-1185">Reference proteome</keyword>
<proteinExistence type="inferred from homology"/>
<evidence type="ECO:0000256" key="5">
    <source>
        <dbReference type="ARBA" id="ARBA00022676"/>
    </source>
</evidence>
<feature type="transmembrane region" description="Helical" evidence="11">
    <location>
        <begin position="142"/>
        <end position="163"/>
    </location>
</feature>
<evidence type="ECO:0000256" key="1">
    <source>
        <dbReference type="ARBA" id="ARBA00004477"/>
    </source>
</evidence>
<keyword evidence="4 11" id="KW-0337">GPI-anchor biosynthesis</keyword>
<dbReference type="PANTHER" id="PTHR12468:SF2">
    <property type="entry name" value="GPI MANNOSYLTRANSFERASE 2"/>
    <property type="match status" value="1"/>
</dbReference>
<evidence type="ECO:0000256" key="9">
    <source>
        <dbReference type="ARBA" id="ARBA00022989"/>
    </source>
</evidence>
<feature type="transmembrane region" description="Helical" evidence="11">
    <location>
        <begin position="169"/>
        <end position="195"/>
    </location>
</feature>
<organism evidence="12 13">
    <name type="scientific">Acrobeloides nanus</name>
    <dbReference type="NCBI Taxonomy" id="290746"/>
    <lineage>
        <taxon>Eukaryota</taxon>
        <taxon>Metazoa</taxon>
        <taxon>Ecdysozoa</taxon>
        <taxon>Nematoda</taxon>
        <taxon>Chromadorea</taxon>
        <taxon>Rhabditida</taxon>
        <taxon>Tylenchina</taxon>
        <taxon>Cephalobomorpha</taxon>
        <taxon>Cephaloboidea</taxon>
        <taxon>Cephalobidae</taxon>
        <taxon>Acrobeloides</taxon>
    </lineage>
</organism>
<evidence type="ECO:0000313" key="13">
    <source>
        <dbReference type="WBParaSite" id="ACRNAN_scaffold155.g31362.t1"/>
    </source>
</evidence>
<dbReference type="GO" id="GO:0004376">
    <property type="term" value="F:GPI mannosyltransferase activity"/>
    <property type="evidence" value="ECO:0007669"/>
    <property type="project" value="InterPro"/>
</dbReference>
<evidence type="ECO:0000313" key="12">
    <source>
        <dbReference type="Proteomes" id="UP000887540"/>
    </source>
</evidence>
<dbReference type="PANTHER" id="PTHR12468">
    <property type="entry name" value="GPI MANNOSYLTRANSFERASE 2"/>
    <property type="match status" value="1"/>
</dbReference>
<feature type="transmembrane region" description="Helical" evidence="11">
    <location>
        <begin position="516"/>
        <end position="536"/>
    </location>
</feature>
<comment type="caution">
    <text evidence="11">Lacks conserved residue(s) required for the propagation of feature annotation.</text>
</comment>
<dbReference type="InterPro" id="IPR007315">
    <property type="entry name" value="PIG-V/Gpi18"/>
</dbReference>
<comment type="similarity">
    <text evidence="3 11">Belongs to the PIGV family.</text>
</comment>
<comment type="pathway">
    <text evidence="2 11">Glycolipid biosynthesis; glycosylphosphatidylinositol-anchor biosynthesis.</text>
</comment>
<feature type="transmembrane region" description="Helical" evidence="11">
    <location>
        <begin position="305"/>
        <end position="330"/>
    </location>
</feature>
<keyword evidence="9 11" id="KW-1133">Transmembrane helix</keyword>
<evidence type="ECO:0000256" key="6">
    <source>
        <dbReference type="ARBA" id="ARBA00022679"/>
    </source>
</evidence>
<keyword evidence="10 11" id="KW-0472">Membrane</keyword>
<dbReference type="Proteomes" id="UP000887540">
    <property type="component" value="Unplaced"/>
</dbReference>
<evidence type="ECO:0000256" key="4">
    <source>
        <dbReference type="ARBA" id="ARBA00022502"/>
    </source>
</evidence>
<protein>
    <recommendedName>
        <fullName evidence="11">GPI mannosyltransferase 2</fullName>
        <ecNumber evidence="11">2.4.1.-</ecNumber>
    </recommendedName>
</protein>
<dbReference type="WBParaSite" id="ACRNAN_scaffold155.g31362.t1">
    <property type="protein sequence ID" value="ACRNAN_scaffold155.g31362.t1"/>
    <property type="gene ID" value="ACRNAN_scaffold155.g31362"/>
</dbReference>
<evidence type="ECO:0000256" key="2">
    <source>
        <dbReference type="ARBA" id="ARBA00004687"/>
    </source>
</evidence>
<feature type="transmembrane region" description="Helical" evidence="11">
    <location>
        <begin position="443"/>
        <end position="463"/>
    </location>
</feature>
<feature type="transmembrane region" description="Helical" evidence="11">
    <location>
        <begin position="402"/>
        <end position="423"/>
    </location>
</feature>
<accession>A0A914CZ06</accession>
<comment type="subcellular location">
    <subcellularLocation>
        <location evidence="1 11">Endoplasmic reticulum membrane</location>
        <topology evidence="1 11">Multi-pass membrane protein</topology>
    </subcellularLocation>
</comment>
<keyword evidence="6 11" id="KW-0808">Transferase</keyword>
<dbReference type="GO" id="GO:0006506">
    <property type="term" value="P:GPI anchor biosynthetic process"/>
    <property type="evidence" value="ECO:0007669"/>
    <property type="project" value="UniProtKB-KW"/>
</dbReference>
<dbReference type="GO" id="GO:0000009">
    <property type="term" value="F:alpha-1,6-mannosyltransferase activity"/>
    <property type="evidence" value="ECO:0007669"/>
    <property type="project" value="InterPro"/>
</dbReference>
<evidence type="ECO:0000256" key="8">
    <source>
        <dbReference type="ARBA" id="ARBA00022824"/>
    </source>
</evidence>
<reference evidence="13" key="1">
    <citation type="submission" date="2022-11" db="UniProtKB">
        <authorList>
            <consortium name="WormBaseParasite"/>
        </authorList>
    </citation>
    <scope>IDENTIFICATION</scope>
</reference>
<feature type="transmembrane region" description="Helical" evidence="11">
    <location>
        <begin position="268"/>
        <end position="285"/>
    </location>
</feature>
<evidence type="ECO:0000256" key="10">
    <source>
        <dbReference type="ARBA" id="ARBA00023136"/>
    </source>
</evidence>
<sequence length="542" mass="62979">MPKPKRIRTRLQNLTAQKKDNFRTDFTHRDVDLSTITQDDVNSISQCSVSSEDDDENMDVGQHIYDFLKKQLIFSRIFLLIYQFVINKVMKDWPTDAFKGVPKIENGTRNNLVQDVFGGLARWDSRHFLHIAEYGYTWESELAFFPLFPAVLRISGTFFQYVVSSLTLSSAMILGGVLINNALFVLTGLVLFRLVLKLTGNLKESIIAVYIFCWNPASVFFSSLYTESLYSFVTFGGLLFLQMEPTCKMRQIITACIFSFGFLTRSNGFLNVFYIGFYLVLELFLKKSDDKLAFEEWNFLLIKKILNTLPYFLICVLIVELPLRIFSFVIEEKFCLTTANYQDPILLEYAHNKSHILPGNLENLTWCNPNRDPAILFPSFYEHVQEKYWGVGLFGYWEFRKIPLFIVAAPTIGFIFYGAFDFLFDMALDARRIEEIIVDRRSLIPYACHSLVICLAGIFYYNVEVSIRMLYSSTPYIYIVIARIISRQTPRVSVPDDLLEPFVLPFLSIYARVRPLHFLMLSYLLGYYFIGTMLHVNWLPYV</sequence>
<dbReference type="AlphaFoldDB" id="A0A914CZ06"/>
<dbReference type="GO" id="GO:0031501">
    <property type="term" value="C:mannosyltransferase complex"/>
    <property type="evidence" value="ECO:0007669"/>
    <property type="project" value="TreeGrafter"/>
</dbReference>
<keyword evidence="7 11" id="KW-0812">Transmembrane</keyword>
<dbReference type="Pfam" id="PF04188">
    <property type="entry name" value="Mannosyl_trans2"/>
    <property type="match status" value="1"/>
</dbReference>
<keyword evidence="8 11" id="KW-0256">Endoplasmic reticulum</keyword>
<dbReference type="EC" id="2.4.1.-" evidence="11"/>
<keyword evidence="5 11" id="KW-0328">Glycosyltransferase</keyword>
<evidence type="ECO:0000256" key="3">
    <source>
        <dbReference type="ARBA" id="ARBA00008698"/>
    </source>
</evidence>
<dbReference type="GO" id="GO:0005789">
    <property type="term" value="C:endoplasmic reticulum membrane"/>
    <property type="evidence" value="ECO:0007669"/>
    <property type="project" value="UniProtKB-SubCell"/>
</dbReference>
<name>A0A914CZ06_9BILA</name>